<accession>A0ACA9SXX9</accession>
<name>A0ACA9SXX9_9GLOM</name>
<proteinExistence type="predicted"/>
<feature type="non-terminal residue" evidence="1">
    <location>
        <position position="110"/>
    </location>
</feature>
<dbReference type="EMBL" id="CAJVQC010170559">
    <property type="protein sequence ID" value="CAG8850396.1"/>
    <property type="molecule type" value="Genomic_DNA"/>
</dbReference>
<comment type="caution">
    <text evidence="1">The sequence shown here is derived from an EMBL/GenBank/DDBJ whole genome shotgun (WGS) entry which is preliminary data.</text>
</comment>
<dbReference type="Proteomes" id="UP000789920">
    <property type="component" value="Unassembled WGS sequence"/>
</dbReference>
<protein>
    <submittedName>
        <fullName evidence="1">4635_t:CDS:1</fullName>
    </submittedName>
</protein>
<gene>
    <name evidence="1" type="ORF">RPERSI_LOCUS36072</name>
</gene>
<evidence type="ECO:0000313" key="1">
    <source>
        <dbReference type="EMBL" id="CAG8850396.1"/>
    </source>
</evidence>
<sequence length="110" mass="12689">TKPFDYEDKFPVKNPQTGKLEEKIETRKFSHLQFIFNSQKEVNNFSAQVKTGQFYEAKTSWSSYVKQGKVDQPETEFKEVVWVKETNPQIKKFSAGEKTGAMAGRKSNTT</sequence>
<feature type="non-terminal residue" evidence="1">
    <location>
        <position position="1"/>
    </location>
</feature>
<keyword evidence="2" id="KW-1185">Reference proteome</keyword>
<evidence type="ECO:0000313" key="2">
    <source>
        <dbReference type="Proteomes" id="UP000789920"/>
    </source>
</evidence>
<organism evidence="1 2">
    <name type="scientific">Racocetra persica</name>
    <dbReference type="NCBI Taxonomy" id="160502"/>
    <lineage>
        <taxon>Eukaryota</taxon>
        <taxon>Fungi</taxon>
        <taxon>Fungi incertae sedis</taxon>
        <taxon>Mucoromycota</taxon>
        <taxon>Glomeromycotina</taxon>
        <taxon>Glomeromycetes</taxon>
        <taxon>Diversisporales</taxon>
        <taxon>Gigasporaceae</taxon>
        <taxon>Racocetra</taxon>
    </lineage>
</organism>
<reference evidence="1" key="1">
    <citation type="submission" date="2021-06" db="EMBL/GenBank/DDBJ databases">
        <authorList>
            <person name="Kallberg Y."/>
            <person name="Tangrot J."/>
            <person name="Rosling A."/>
        </authorList>
    </citation>
    <scope>NUCLEOTIDE SEQUENCE</scope>
    <source>
        <strain evidence="1">MA461A</strain>
    </source>
</reference>